<evidence type="ECO:0000256" key="1">
    <source>
        <dbReference type="SAM" id="MobiDB-lite"/>
    </source>
</evidence>
<feature type="non-terminal residue" evidence="2">
    <location>
        <position position="1"/>
    </location>
</feature>
<protein>
    <submittedName>
        <fullName evidence="2">Uncharacterized protein</fullName>
    </submittedName>
</protein>
<dbReference type="Proteomes" id="UP001059596">
    <property type="component" value="Unassembled WGS sequence"/>
</dbReference>
<feature type="non-terminal residue" evidence="2">
    <location>
        <position position="71"/>
    </location>
</feature>
<proteinExistence type="predicted"/>
<dbReference type="AlphaFoldDB" id="A0A9P9YCX1"/>
<feature type="region of interest" description="Disordered" evidence="1">
    <location>
        <begin position="1"/>
        <end position="50"/>
    </location>
</feature>
<dbReference type="EMBL" id="JAMKOV010000075">
    <property type="protein sequence ID" value="KAI8034395.1"/>
    <property type="molecule type" value="Genomic_DNA"/>
</dbReference>
<evidence type="ECO:0000313" key="3">
    <source>
        <dbReference type="Proteomes" id="UP001059596"/>
    </source>
</evidence>
<comment type="caution">
    <text evidence="2">The sequence shown here is derived from an EMBL/GenBank/DDBJ whole genome shotgun (WGS) entry which is preliminary data.</text>
</comment>
<accession>A0A9P9YCX1</accession>
<name>A0A9P9YCX1_9MUSC</name>
<feature type="compositionally biased region" description="Low complexity" evidence="1">
    <location>
        <begin position="1"/>
        <end position="17"/>
    </location>
</feature>
<organism evidence="2 3">
    <name type="scientific">Drosophila gunungcola</name>
    <name type="common">fruit fly</name>
    <dbReference type="NCBI Taxonomy" id="103775"/>
    <lineage>
        <taxon>Eukaryota</taxon>
        <taxon>Metazoa</taxon>
        <taxon>Ecdysozoa</taxon>
        <taxon>Arthropoda</taxon>
        <taxon>Hexapoda</taxon>
        <taxon>Insecta</taxon>
        <taxon>Pterygota</taxon>
        <taxon>Neoptera</taxon>
        <taxon>Endopterygota</taxon>
        <taxon>Diptera</taxon>
        <taxon>Brachycera</taxon>
        <taxon>Muscomorpha</taxon>
        <taxon>Ephydroidea</taxon>
        <taxon>Drosophilidae</taxon>
        <taxon>Drosophila</taxon>
        <taxon>Sophophora</taxon>
    </lineage>
</organism>
<evidence type="ECO:0000313" key="2">
    <source>
        <dbReference type="EMBL" id="KAI8034395.1"/>
    </source>
</evidence>
<sequence length="71" mass="8291">IFVKSSRRLSLVSVSEPLSRRGKRARREGKEMMKPEHSKKKNTSKRKGKTTTVGVLLYKFKYMYKSTKLNV</sequence>
<gene>
    <name evidence="2" type="ORF">M5D96_012858</name>
</gene>
<feature type="compositionally biased region" description="Basic residues" evidence="1">
    <location>
        <begin position="37"/>
        <end position="49"/>
    </location>
</feature>
<keyword evidence="3" id="KW-1185">Reference proteome</keyword>
<reference evidence="2" key="1">
    <citation type="journal article" date="2023" name="Genome Biol. Evol.">
        <title>Long-read-based Genome Assembly of Drosophila gunungcola Reveals Fewer Chemosensory Genes in Flower-breeding Species.</title>
        <authorList>
            <person name="Negi A."/>
            <person name="Liao B.Y."/>
            <person name="Yeh S.D."/>
        </authorList>
    </citation>
    <scope>NUCLEOTIDE SEQUENCE</scope>
    <source>
        <strain evidence="2">Sukarami</strain>
    </source>
</reference>